<proteinExistence type="predicted"/>
<dbReference type="PANTHER" id="PTHR33740">
    <property type="entry name" value="GPI-ANCHORED ADHESIN-LIKE PROTEIN"/>
    <property type="match status" value="1"/>
</dbReference>
<protein>
    <submittedName>
        <fullName evidence="1">Uncharacterized protein</fullName>
    </submittedName>
</protein>
<reference evidence="1 2" key="1">
    <citation type="journal article" date="2013" name="BMC Genomics">
        <title>The miniature genome of a carnivorous plant Genlisea aurea contains a low number of genes and short non-coding sequences.</title>
        <authorList>
            <person name="Leushkin E.V."/>
            <person name="Sutormin R.A."/>
            <person name="Nabieva E.R."/>
            <person name="Penin A.A."/>
            <person name="Kondrashov A.S."/>
            <person name="Logacheva M.D."/>
        </authorList>
    </citation>
    <scope>NUCLEOTIDE SEQUENCE [LARGE SCALE GENOMIC DNA]</scope>
</reference>
<dbReference type="Proteomes" id="UP000015453">
    <property type="component" value="Unassembled WGS sequence"/>
</dbReference>
<dbReference type="OrthoDB" id="1931230at2759"/>
<keyword evidence="2" id="KW-1185">Reference proteome</keyword>
<comment type="caution">
    <text evidence="1">The sequence shown here is derived from an EMBL/GenBank/DDBJ whole genome shotgun (WGS) entry which is preliminary data.</text>
</comment>
<accession>S8EDS6</accession>
<dbReference type="EMBL" id="AUSU01000173">
    <property type="protein sequence ID" value="EPS74123.1"/>
    <property type="molecule type" value="Genomic_DNA"/>
</dbReference>
<evidence type="ECO:0000313" key="1">
    <source>
        <dbReference type="EMBL" id="EPS74123.1"/>
    </source>
</evidence>
<organism evidence="1 2">
    <name type="scientific">Genlisea aurea</name>
    <dbReference type="NCBI Taxonomy" id="192259"/>
    <lineage>
        <taxon>Eukaryota</taxon>
        <taxon>Viridiplantae</taxon>
        <taxon>Streptophyta</taxon>
        <taxon>Embryophyta</taxon>
        <taxon>Tracheophyta</taxon>
        <taxon>Spermatophyta</taxon>
        <taxon>Magnoliopsida</taxon>
        <taxon>eudicotyledons</taxon>
        <taxon>Gunneridae</taxon>
        <taxon>Pentapetalae</taxon>
        <taxon>asterids</taxon>
        <taxon>lamiids</taxon>
        <taxon>Lamiales</taxon>
        <taxon>Lentibulariaceae</taxon>
        <taxon>Genlisea</taxon>
    </lineage>
</organism>
<evidence type="ECO:0000313" key="2">
    <source>
        <dbReference type="Proteomes" id="UP000015453"/>
    </source>
</evidence>
<dbReference type="PANTHER" id="PTHR33740:SF1">
    <property type="entry name" value="SLH DOMAIN PROTEIN"/>
    <property type="match status" value="1"/>
</dbReference>
<sequence>MSSFSLRSPSKMIPSVLRSRLYFNFFSSGCLRVNPRNCSIVSLSAASVAGKSSAGVDFAWVSWDGISPDEYNGWDFFEESPDRNGFRAFAVAGAVASIVVSVCWRELVSFAVPLSNAVPIDALSEEISSNEQLVEDAKGSVVVAGNLVVEEELKPARILLPSAMDSTQQESLLSLKKLGVIEENVQGEELCTRREYARWLVRANTQLERSRKHRINTCAVLSGSSFLAFDDVGVEDPDFEFIQCKLFISTSRFVSPL</sequence>
<dbReference type="AlphaFoldDB" id="S8EDS6"/>
<gene>
    <name evidence="1" type="ORF">M569_00634</name>
</gene>
<name>S8EDS6_9LAMI</name>